<gene>
    <name evidence="2" type="ORF">MAG551_01730</name>
</gene>
<name>A0A941W3T7_9BACT</name>
<dbReference type="EMBL" id="JAANXD010000073">
    <property type="protein sequence ID" value="MBS1258669.1"/>
    <property type="molecule type" value="Genomic_DNA"/>
</dbReference>
<sequence>MNPIAEQKMPVFENSPAETETANEQSRVEVKADKEELDMDYSYFPFLFEIPQNIPYQELTDEEILTLADKAGTFGFLNTPEEDIYNPSE</sequence>
<feature type="region of interest" description="Disordered" evidence="1">
    <location>
        <begin position="1"/>
        <end position="27"/>
    </location>
</feature>
<reference evidence="2" key="1">
    <citation type="journal article" date="2021" name="ISME J.">
        <title>Fine-scale metabolic discontinuity in a stratified prokaryote microbiome of a Red Sea deep halocline.</title>
        <authorList>
            <person name="Michoud G."/>
            <person name="Ngugi D.K."/>
            <person name="Barozzi A."/>
            <person name="Merlino G."/>
            <person name="Calleja M.L."/>
            <person name="Delgado-Huertas A."/>
            <person name="Moran X.A.G."/>
            <person name="Daffonchio D."/>
        </authorList>
    </citation>
    <scope>NUCLEOTIDE SEQUENCE</scope>
    <source>
        <strain evidence="2">SuakinDeep_MAG55_1</strain>
    </source>
</reference>
<dbReference type="Proteomes" id="UP000722750">
    <property type="component" value="Unassembled WGS sequence"/>
</dbReference>
<evidence type="ECO:0000313" key="2">
    <source>
        <dbReference type="EMBL" id="MBS1258669.1"/>
    </source>
</evidence>
<comment type="caution">
    <text evidence="2">The sequence shown here is derived from an EMBL/GenBank/DDBJ whole genome shotgun (WGS) entry which is preliminary data.</text>
</comment>
<accession>A0A941W3T7</accession>
<feature type="compositionally biased region" description="Polar residues" evidence="1">
    <location>
        <begin position="16"/>
        <end position="25"/>
    </location>
</feature>
<evidence type="ECO:0000313" key="3">
    <source>
        <dbReference type="Proteomes" id="UP000722750"/>
    </source>
</evidence>
<proteinExistence type="predicted"/>
<evidence type="ECO:0000256" key="1">
    <source>
        <dbReference type="SAM" id="MobiDB-lite"/>
    </source>
</evidence>
<organism evidence="2 3">
    <name type="scientific">Candidatus Scalindua arabica</name>
    <dbReference type="NCBI Taxonomy" id="1127984"/>
    <lineage>
        <taxon>Bacteria</taxon>
        <taxon>Pseudomonadati</taxon>
        <taxon>Planctomycetota</taxon>
        <taxon>Candidatus Brocadiia</taxon>
        <taxon>Candidatus Brocadiales</taxon>
        <taxon>Candidatus Scalinduaceae</taxon>
        <taxon>Candidatus Scalindua</taxon>
    </lineage>
</organism>
<protein>
    <submittedName>
        <fullName evidence="2">Uncharacterized protein</fullName>
    </submittedName>
</protein>
<dbReference type="AlphaFoldDB" id="A0A941W3T7"/>